<evidence type="ECO:0000313" key="1">
    <source>
        <dbReference type="EMBL" id="KAL0164549.1"/>
    </source>
</evidence>
<proteinExistence type="predicted"/>
<protein>
    <submittedName>
        <fullName evidence="1">Uncharacterized protein</fullName>
    </submittedName>
</protein>
<gene>
    <name evidence="1" type="ORF">M9458_040302</name>
</gene>
<feature type="non-terminal residue" evidence="1">
    <location>
        <position position="1"/>
    </location>
</feature>
<dbReference type="AlphaFoldDB" id="A0ABD0NRL3"/>
<organism evidence="1 2">
    <name type="scientific">Cirrhinus mrigala</name>
    <name type="common">Mrigala</name>
    <dbReference type="NCBI Taxonomy" id="683832"/>
    <lineage>
        <taxon>Eukaryota</taxon>
        <taxon>Metazoa</taxon>
        <taxon>Chordata</taxon>
        <taxon>Craniata</taxon>
        <taxon>Vertebrata</taxon>
        <taxon>Euteleostomi</taxon>
        <taxon>Actinopterygii</taxon>
        <taxon>Neopterygii</taxon>
        <taxon>Teleostei</taxon>
        <taxon>Ostariophysi</taxon>
        <taxon>Cypriniformes</taxon>
        <taxon>Cyprinidae</taxon>
        <taxon>Labeoninae</taxon>
        <taxon>Labeonini</taxon>
        <taxon>Cirrhinus</taxon>
    </lineage>
</organism>
<dbReference type="EMBL" id="JAMKFB020000020">
    <property type="protein sequence ID" value="KAL0164549.1"/>
    <property type="molecule type" value="Genomic_DNA"/>
</dbReference>
<keyword evidence="2" id="KW-1185">Reference proteome</keyword>
<name>A0ABD0NRL3_CIRMR</name>
<reference evidence="1 2" key="1">
    <citation type="submission" date="2024-05" db="EMBL/GenBank/DDBJ databases">
        <title>Genome sequencing and assembly of Indian major carp, Cirrhinus mrigala (Hamilton, 1822).</title>
        <authorList>
            <person name="Mohindra V."/>
            <person name="Chowdhury L.M."/>
            <person name="Lal K."/>
            <person name="Jena J.K."/>
        </authorList>
    </citation>
    <scope>NUCLEOTIDE SEQUENCE [LARGE SCALE GENOMIC DNA]</scope>
    <source>
        <strain evidence="1">CM1030</strain>
        <tissue evidence="1">Blood</tissue>
    </source>
</reference>
<accession>A0ABD0NRL3</accession>
<feature type="non-terminal residue" evidence="1">
    <location>
        <position position="78"/>
    </location>
</feature>
<comment type="caution">
    <text evidence="1">The sequence shown here is derived from an EMBL/GenBank/DDBJ whole genome shotgun (WGS) entry which is preliminary data.</text>
</comment>
<sequence length="78" mass="9163">QAVSFLDDPGASRLEREVQTGRSQLEELILGLREEHATLERSIVLYKDFQERYKSQIHSTVEPKAELYQRKAQLNKYK</sequence>
<dbReference type="Proteomes" id="UP001529510">
    <property type="component" value="Unassembled WGS sequence"/>
</dbReference>
<evidence type="ECO:0000313" key="2">
    <source>
        <dbReference type="Proteomes" id="UP001529510"/>
    </source>
</evidence>